<feature type="compositionally biased region" description="Basic and acidic residues" evidence="7">
    <location>
        <begin position="268"/>
        <end position="282"/>
    </location>
</feature>
<dbReference type="SMART" id="SM00333">
    <property type="entry name" value="TUDOR"/>
    <property type="match status" value="1"/>
</dbReference>
<accession>A0A9P6K8E1</accession>
<dbReference type="SMART" id="SM00558">
    <property type="entry name" value="JmjC"/>
    <property type="match status" value="1"/>
</dbReference>
<dbReference type="InterPro" id="IPR001965">
    <property type="entry name" value="Znf_PHD"/>
</dbReference>
<dbReference type="SUPFAM" id="SSF51197">
    <property type="entry name" value="Clavaminate synthase-like"/>
    <property type="match status" value="1"/>
</dbReference>
<dbReference type="AlphaFoldDB" id="A0A9P6K8E1"/>
<feature type="compositionally biased region" description="Basic and acidic residues" evidence="7">
    <location>
        <begin position="164"/>
        <end position="176"/>
    </location>
</feature>
<dbReference type="Proteomes" id="UP000723463">
    <property type="component" value="Unassembled WGS sequence"/>
</dbReference>
<evidence type="ECO:0000313" key="11">
    <source>
        <dbReference type="EMBL" id="KAF9551218.1"/>
    </source>
</evidence>
<dbReference type="SUPFAM" id="SSF63748">
    <property type="entry name" value="Tudor/PWWP/MBT"/>
    <property type="match status" value="1"/>
</dbReference>
<evidence type="ECO:0000259" key="8">
    <source>
        <dbReference type="PROSITE" id="PS51183"/>
    </source>
</evidence>
<evidence type="ECO:0000313" key="12">
    <source>
        <dbReference type="Proteomes" id="UP000723463"/>
    </source>
</evidence>
<dbReference type="GO" id="GO:0000785">
    <property type="term" value="C:chromatin"/>
    <property type="evidence" value="ECO:0007669"/>
    <property type="project" value="TreeGrafter"/>
</dbReference>
<feature type="compositionally biased region" description="Polar residues" evidence="7">
    <location>
        <begin position="577"/>
        <end position="591"/>
    </location>
</feature>
<feature type="domain" description="PHD-type" evidence="10">
    <location>
        <begin position="611"/>
        <end position="726"/>
    </location>
</feature>
<dbReference type="Gene3D" id="2.60.120.650">
    <property type="entry name" value="Cupin"/>
    <property type="match status" value="2"/>
</dbReference>
<evidence type="ECO:0000256" key="6">
    <source>
        <dbReference type="ARBA" id="ARBA00049349"/>
    </source>
</evidence>
<name>A0A9P6K8E1_9FUNG</name>
<feature type="compositionally biased region" description="Polar residues" evidence="7">
    <location>
        <begin position="144"/>
        <end position="161"/>
    </location>
</feature>
<dbReference type="EC" id="1.14.11.66" evidence="2"/>
<feature type="compositionally biased region" description="Low complexity" evidence="7">
    <location>
        <begin position="247"/>
        <end position="267"/>
    </location>
</feature>
<feature type="region of interest" description="Disordered" evidence="7">
    <location>
        <begin position="510"/>
        <end position="604"/>
    </location>
</feature>
<evidence type="ECO:0000256" key="5">
    <source>
        <dbReference type="ARBA" id="ARBA00022833"/>
    </source>
</evidence>
<dbReference type="SMART" id="SM00545">
    <property type="entry name" value="JmjN"/>
    <property type="match status" value="1"/>
</dbReference>
<protein>
    <recommendedName>
        <fullName evidence="2">[histone H3]-trimethyl-L-lysine(9) demethylase</fullName>
        <ecNumber evidence="2">1.14.11.66</ecNumber>
    </recommendedName>
</protein>
<keyword evidence="3" id="KW-0479">Metal-binding</keyword>
<sequence>MPLIDIKPDHYYDNAAGGIPVFCPTMDQFKDFSTFCESIVSYGREAGLVKIIPPKEWTAALPDLSERLSSVRIKRPIIQHIRGTKGIYSQTNIESRKTYTVAEFKALSNDSNHRPPSRKGVPHGPAEPLPRRKRNRKPAAVALQTETSTMEVDSLPTTPTHQPDIPDHFSNDDSHDALVPTSANTTANNSPDQPFQSSLGSDFARKHFLRQASSPSPPSRHAVSRETMLPLVPDTKDEIEASSTTQTNTYNIGTNSNSSSSSGSNGNKQKEAKATEQERIEPPMTDYKVEHGEDFSVDYCKEVERNYWRNLTFVQPMYGADMSGSLFDDRTTSWNTQRLGDLLCKIDQNLPGVNTPYLYFGMWKATFAWHVEDMDLYSINYLHFGAPKQWYCIRPENSSRFERIAQGIFSSDYKNCPQFLRHKTYLLSPTKLAADGVPVNRLVQHEGEFVLTFPFAYHSGYNLGFNCAESINFALDDWIPIGQKAESCRCINDAVQIDVDAIFRSAKKSIAEEESARSKSRSGKNSDDADMKDEHDQDDPPIDSQRKRKRGAIKDQAPEKLITVMLSTSSKPDKATDSLTPSTKTTRSQSDSSTKAPPSKKAKAATTHEKALDCVLCPNQEFDGELLPTSNGKYCHMLCAQYIPETYMSGEDDDDVIVHTEGVPAARRRLRCFVCEKKVGACVQCCKGKCIRAVHASCAEMEGMYVDEVEHEDESIEYQLYCPTHDPRQEKEKEAGYKAWRDMMTKKLKPGLSVWARWNDNVYYSGVIETILSDRLNCKIQFHDGYVKTVTWKDISLDKKQPHTGFRTAGYCRG</sequence>
<dbReference type="Pfam" id="PF13832">
    <property type="entry name" value="zf-HC5HC2H_2"/>
    <property type="match status" value="1"/>
</dbReference>
<keyword evidence="5" id="KW-0862">Zinc</keyword>
<proteinExistence type="inferred from homology"/>
<dbReference type="InterPro" id="IPR034732">
    <property type="entry name" value="EPHD"/>
</dbReference>
<dbReference type="GO" id="GO:0051864">
    <property type="term" value="F:histone H3K36 demethylase activity"/>
    <property type="evidence" value="ECO:0007669"/>
    <property type="project" value="TreeGrafter"/>
</dbReference>
<dbReference type="Pfam" id="PF02375">
    <property type="entry name" value="JmjN"/>
    <property type="match status" value="1"/>
</dbReference>
<dbReference type="Gene3D" id="3.30.40.10">
    <property type="entry name" value="Zinc/RING finger domain, C3HC4 (zinc finger)"/>
    <property type="match status" value="1"/>
</dbReference>
<comment type="caution">
    <text evidence="11">The sequence shown here is derived from an EMBL/GenBank/DDBJ whole genome shotgun (WGS) entry which is preliminary data.</text>
</comment>
<dbReference type="SMART" id="SM00249">
    <property type="entry name" value="PHD"/>
    <property type="match status" value="1"/>
</dbReference>
<feature type="region of interest" description="Disordered" evidence="7">
    <location>
        <begin position="107"/>
        <end position="282"/>
    </location>
</feature>
<feature type="domain" description="JmjC" evidence="9">
    <location>
        <begin position="328"/>
        <end position="490"/>
    </location>
</feature>
<dbReference type="PROSITE" id="PS51183">
    <property type="entry name" value="JMJN"/>
    <property type="match status" value="1"/>
</dbReference>
<dbReference type="EMBL" id="JAAAXW010000006">
    <property type="protein sequence ID" value="KAF9551218.1"/>
    <property type="molecule type" value="Genomic_DNA"/>
</dbReference>
<dbReference type="GO" id="GO:0140684">
    <property type="term" value="F:histone H3K9me2/H3K9me3 demethylase activity"/>
    <property type="evidence" value="ECO:0007669"/>
    <property type="project" value="UniProtKB-EC"/>
</dbReference>
<feature type="compositionally biased region" description="Polar residues" evidence="7">
    <location>
        <begin position="181"/>
        <end position="200"/>
    </location>
</feature>
<keyword evidence="12" id="KW-1185">Reference proteome</keyword>
<dbReference type="InterPro" id="IPR003347">
    <property type="entry name" value="JmjC_dom"/>
</dbReference>
<dbReference type="PANTHER" id="PTHR10694:SF7">
    <property type="entry name" value="[HISTONE H3]-TRIMETHYL-L-LYSINE(9) DEMETHYLASE"/>
    <property type="match status" value="1"/>
</dbReference>
<dbReference type="CDD" id="cd20383">
    <property type="entry name" value="Tudor_53BP1"/>
    <property type="match status" value="1"/>
</dbReference>
<feature type="compositionally biased region" description="Basic and acidic residues" evidence="7">
    <location>
        <begin position="524"/>
        <end position="535"/>
    </location>
</feature>
<evidence type="ECO:0000259" key="10">
    <source>
        <dbReference type="PROSITE" id="PS51805"/>
    </source>
</evidence>
<dbReference type="PROSITE" id="PS51805">
    <property type="entry name" value="EPHD"/>
    <property type="match status" value="1"/>
</dbReference>
<dbReference type="InterPro" id="IPR003349">
    <property type="entry name" value="JmjN"/>
</dbReference>
<feature type="domain" description="JmjN" evidence="8">
    <location>
        <begin position="19"/>
        <end position="60"/>
    </location>
</feature>
<dbReference type="GO" id="GO:0005634">
    <property type="term" value="C:nucleus"/>
    <property type="evidence" value="ECO:0007669"/>
    <property type="project" value="TreeGrafter"/>
</dbReference>
<keyword evidence="4" id="KW-0863">Zinc-finger</keyword>
<evidence type="ECO:0000256" key="2">
    <source>
        <dbReference type="ARBA" id="ARBA00012900"/>
    </source>
</evidence>
<evidence type="ECO:0000259" key="9">
    <source>
        <dbReference type="PROSITE" id="PS51184"/>
    </source>
</evidence>
<comment type="catalytic activity">
    <reaction evidence="6">
        <text>N(6),N(6),N(6)-trimethyl-L-lysyl(9)-[histone H3] + 2 2-oxoglutarate + 2 O2 = N(6)-methyl-L-lysyl(9)-[histone H3] + 2 formaldehyde + 2 succinate + 2 CO2</text>
        <dbReference type="Rhea" id="RHEA:60200"/>
        <dbReference type="Rhea" id="RHEA-COMP:15538"/>
        <dbReference type="Rhea" id="RHEA-COMP:15542"/>
        <dbReference type="ChEBI" id="CHEBI:15379"/>
        <dbReference type="ChEBI" id="CHEBI:16526"/>
        <dbReference type="ChEBI" id="CHEBI:16810"/>
        <dbReference type="ChEBI" id="CHEBI:16842"/>
        <dbReference type="ChEBI" id="CHEBI:30031"/>
        <dbReference type="ChEBI" id="CHEBI:61929"/>
        <dbReference type="ChEBI" id="CHEBI:61961"/>
        <dbReference type="EC" id="1.14.11.66"/>
    </reaction>
</comment>
<dbReference type="PROSITE" id="PS51184">
    <property type="entry name" value="JMJC"/>
    <property type="match status" value="1"/>
</dbReference>
<evidence type="ECO:0000256" key="3">
    <source>
        <dbReference type="ARBA" id="ARBA00022723"/>
    </source>
</evidence>
<evidence type="ECO:0000256" key="4">
    <source>
        <dbReference type="ARBA" id="ARBA00022771"/>
    </source>
</evidence>
<evidence type="ECO:0000256" key="1">
    <source>
        <dbReference type="ARBA" id="ARBA00009711"/>
    </source>
</evidence>
<organism evidence="11 12">
    <name type="scientific">Mortierella hygrophila</name>
    <dbReference type="NCBI Taxonomy" id="979708"/>
    <lineage>
        <taxon>Eukaryota</taxon>
        <taxon>Fungi</taxon>
        <taxon>Fungi incertae sedis</taxon>
        <taxon>Mucoromycota</taxon>
        <taxon>Mortierellomycotina</taxon>
        <taxon>Mortierellomycetes</taxon>
        <taxon>Mortierellales</taxon>
        <taxon>Mortierellaceae</taxon>
        <taxon>Mortierella</taxon>
    </lineage>
</organism>
<dbReference type="InterPro" id="IPR002999">
    <property type="entry name" value="Tudor"/>
</dbReference>
<dbReference type="Gene3D" id="2.30.30.140">
    <property type="match status" value="1"/>
</dbReference>
<dbReference type="Pfam" id="PF02373">
    <property type="entry name" value="JmjC"/>
    <property type="match status" value="1"/>
</dbReference>
<comment type="similarity">
    <text evidence="1">Belongs to the JHDM3 histone demethylase family.</text>
</comment>
<dbReference type="GO" id="GO:0010468">
    <property type="term" value="P:regulation of gene expression"/>
    <property type="evidence" value="ECO:0007669"/>
    <property type="project" value="TreeGrafter"/>
</dbReference>
<dbReference type="InterPro" id="IPR013083">
    <property type="entry name" value="Znf_RING/FYVE/PHD"/>
</dbReference>
<evidence type="ECO:0000256" key="7">
    <source>
        <dbReference type="SAM" id="MobiDB-lite"/>
    </source>
</evidence>
<dbReference type="PANTHER" id="PTHR10694">
    <property type="entry name" value="LYSINE-SPECIFIC DEMETHYLASE"/>
    <property type="match status" value="1"/>
</dbReference>
<gene>
    <name evidence="11" type="ORF">EC957_010104</name>
</gene>
<dbReference type="GO" id="GO:0008270">
    <property type="term" value="F:zinc ion binding"/>
    <property type="evidence" value="ECO:0007669"/>
    <property type="project" value="UniProtKB-KW"/>
</dbReference>
<dbReference type="CDD" id="cd15571">
    <property type="entry name" value="ePHD"/>
    <property type="match status" value="1"/>
</dbReference>
<reference evidence="11" key="1">
    <citation type="journal article" date="2020" name="Fungal Divers.">
        <title>Resolving the Mortierellaceae phylogeny through synthesis of multi-gene phylogenetics and phylogenomics.</title>
        <authorList>
            <person name="Vandepol N."/>
            <person name="Liber J."/>
            <person name="Desiro A."/>
            <person name="Na H."/>
            <person name="Kennedy M."/>
            <person name="Barry K."/>
            <person name="Grigoriev I.V."/>
            <person name="Miller A.N."/>
            <person name="O'Donnell K."/>
            <person name="Stajich J.E."/>
            <person name="Bonito G."/>
        </authorList>
    </citation>
    <scope>NUCLEOTIDE SEQUENCE</scope>
    <source>
        <strain evidence="11">NRRL 2591</strain>
    </source>
</reference>